<gene>
    <name evidence="2" type="ORF">PEVE_00021128</name>
</gene>
<feature type="transmembrane region" description="Helical" evidence="1">
    <location>
        <begin position="1348"/>
        <end position="1372"/>
    </location>
</feature>
<dbReference type="EMBL" id="CALNXI010002829">
    <property type="protein sequence ID" value="CAH3190977.1"/>
    <property type="molecule type" value="Genomic_DNA"/>
</dbReference>
<dbReference type="PANTHER" id="PTHR11319">
    <property type="entry name" value="G PROTEIN-COUPLED RECEPTOR-RELATED"/>
    <property type="match status" value="1"/>
</dbReference>
<dbReference type="Proteomes" id="UP001159427">
    <property type="component" value="Unassembled WGS sequence"/>
</dbReference>
<feature type="non-terminal residue" evidence="2">
    <location>
        <position position="1"/>
    </location>
</feature>
<feature type="transmembrane region" description="Helical" evidence="1">
    <location>
        <begin position="1227"/>
        <end position="1249"/>
    </location>
</feature>
<reference evidence="2 3" key="1">
    <citation type="submission" date="2022-05" db="EMBL/GenBank/DDBJ databases">
        <authorList>
            <consortium name="Genoscope - CEA"/>
            <person name="William W."/>
        </authorList>
    </citation>
    <scope>NUCLEOTIDE SEQUENCE [LARGE SCALE GENOMIC DNA]</scope>
</reference>
<evidence type="ECO:0000313" key="3">
    <source>
        <dbReference type="Proteomes" id="UP001159427"/>
    </source>
</evidence>
<dbReference type="InterPro" id="IPR012334">
    <property type="entry name" value="Pectin_lyas_fold"/>
</dbReference>
<dbReference type="PANTHER" id="PTHR11319:SF35">
    <property type="entry name" value="OUTER MEMBRANE PROTEIN PMPC-RELATED"/>
    <property type="match status" value="1"/>
</dbReference>
<dbReference type="InterPro" id="IPR011050">
    <property type="entry name" value="Pectin_lyase_fold/virulence"/>
</dbReference>
<keyword evidence="1" id="KW-1133">Transmembrane helix</keyword>
<feature type="transmembrane region" description="Helical" evidence="1">
    <location>
        <begin position="1392"/>
        <end position="1411"/>
    </location>
</feature>
<feature type="transmembrane region" description="Helical" evidence="1">
    <location>
        <begin position="1003"/>
        <end position="1022"/>
    </location>
</feature>
<keyword evidence="1" id="KW-0472">Membrane</keyword>
<feature type="transmembrane region" description="Helical" evidence="1">
    <location>
        <begin position="1199"/>
        <end position="1221"/>
    </location>
</feature>
<accession>A0ABN8SJ88</accession>
<dbReference type="Gene3D" id="2.160.20.10">
    <property type="entry name" value="Single-stranded right-handed beta-helix, Pectin lyase-like"/>
    <property type="match status" value="1"/>
</dbReference>
<comment type="caution">
    <text evidence="2">The sequence shown here is derived from an EMBL/GenBank/DDBJ whole genome shotgun (WGS) entry which is preliminary data.</text>
</comment>
<keyword evidence="1" id="KW-0812">Transmembrane</keyword>
<feature type="transmembrane region" description="Helical" evidence="1">
    <location>
        <begin position="1160"/>
        <end position="1178"/>
    </location>
</feature>
<name>A0ABN8SJ88_9CNID</name>
<evidence type="ECO:0000256" key="1">
    <source>
        <dbReference type="SAM" id="Phobius"/>
    </source>
</evidence>
<proteinExistence type="predicted"/>
<feature type="transmembrane region" description="Helical" evidence="1">
    <location>
        <begin position="1120"/>
        <end position="1140"/>
    </location>
</feature>
<evidence type="ECO:0000313" key="2">
    <source>
        <dbReference type="EMBL" id="CAH3190977.1"/>
    </source>
</evidence>
<keyword evidence="3" id="KW-1185">Reference proteome</keyword>
<sequence length="1421" mass="158308">GTWLLFAGISVHPKNLYISRASGNDTWSCDPQKPCKSIWRAVKLASSGDHIYLEGTDTEKDPYNCQKSTPLDNQLIIYKSLYFIGHRTMPHIKCTQNQLLFLRLNNDLSMTVTLSGLHFRESLLTFQDFSAMINGCIFEGGEQSTNFLVEQALTLNIEVTNSMFRNIRSGISVNAYVSLIKTRLLVKNTSFDVSASQDKGNCIDVTVYETDCILDSVTFTSQNALITSNPNQFWDRKNQSGITVNSSITNISVKKSIFIGSNAGFEFLNLSTLRRLSLQIINSNFTSHTGEGYGPVMSLKGKQCQIDVSNSSFSNTMSISHGGAISIECPRMKLNFRENIFKDTRANKGKGGALYISTNDPYPSSKFESDELYQLNSISISKCRFSNTSSYLGGGAFGLDSNSTHTLTVSIYDSAFNNCASSTSGGGAIALNSFSSVTLTLNVVNSTFSKCKSAGCTEHGGSLDVSSVGQTQVFVKNSNFTGNTGYHARGGALNVEITRNGNGNVTVENSRFKNNIAHQGGAMFLQLNRKSTVTFQKVIMESNKATGPKGRGGAAMIFNNFKLEILQSIFRNNQAGECSAICMNDTQIILVADSLFDNNFRDVNHPYDEPGSGALSAMSKSNDSLSISILNTKFSNCLAAKGSAIFVKHSNGNASFVLNRSHFVNNSAIGGLDREKGYGYGGAVLLSLAPNSPFQCGCAKSFSNFCGKGGQYRECRTPLHEGHVLVEDTKFENNRAEFGGAIHLVNGNVFFRKCNFTDNFSSTHGGHIHTNDGSTSLNIQGCLFRRSKKYLKFGQRKLTRSSFIHTESARSLKIHNTTLDALLDSQPHATTFTLLAVYDSIDNNLKFGDSAFYCPNGSQLERLNFSSVIPMRNHNDCKTFNITTRRYDCKVCPIHTYSLQRGSVFEDNKTALQCHPCPFGADCTGNISAKPDFWGFKNHLDPPTLKFTMCPHGYCRPPKKTDFSEYNGCQGNRFGKLCGQCKVNYSESLYSATCRPSKECKDYWFWPLAFLYVSFMALYFTFRTMVLPWIKRQLLWFKDDLDDEMENSFDSGYLKIIFYFYQAADLLLISKSSKIIIKTHVIEPFMGFFNFQQRLSLGGSLCPFPGLTVLYKKLFSSCHVAGTFVMICVFYACHYCVQKLRGQKYPSPQPYLGGILRTMLLGYSTLGSTSFSLLRCVPIGSEKRLFYDGNIVCFQWWQYILIAFVFVSFVPFVVVLFWGSFKLYSGTISTGIFILACCFPLPLLLYWAFAAKFCKASNLYYRGSFTRETSRNSAERVLYDSFKRPEDGGKLSLSWESVMIGRRLVLIVFKVFINDPMPRLLLMTFFSVLFLLHHALTQPFRDSTANKVETISLLFLVVLAIVNVFFASFMSLAVPFSDHFSFWSDICQGVEIVILCFVPVLFGIFLAITILSQLCRMVVAV</sequence>
<feature type="non-terminal residue" evidence="2">
    <location>
        <position position="1421"/>
    </location>
</feature>
<dbReference type="SUPFAM" id="SSF51126">
    <property type="entry name" value="Pectin lyase-like"/>
    <property type="match status" value="3"/>
</dbReference>
<protein>
    <submittedName>
        <fullName evidence="2">Uncharacterized protein</fullName>
    </submittedName>
</protein>
<organism evidence="2 3">
    <name type="scientific">Porites evermanni</name>
    <dbReference type="NCBI Taxonomy" id="104178"/>
    <lineage>
        <taxon>Eukaryota</taxon>
        <taxon>Metazoa</taxon>
        <taxon>Cnidaria</taxon>
        <taxon>Anthozoa</taxon>
        <taxon>Hexacorallia</taxon>
        <taxon>Scleractinia</taxon>
        <taxon>Fungiina</taxon>
        <taxon>Poritidae</taxon>
        <taxon>Porites</taxon>
    </lineage>
</organism>